<feature type="transmembrane region" description="Helical" evidence="1">
    <location>
        <begin position="19"/>
        <end position="44"/>
    </location>
</feature>
<gene>
    <name evidence="2" type="ORF">ARMGADRAFT_255325</name>
</gene>
<reference evidence="3" key="1">
    <citation type="journal article" date="2017" name="Nat. Ecol. Evol.">
        <title>Genome expansion and lineage-specific genetic innovations in the forest pathogenic fungi Armillaria.</title>
        <authorList>
            <person name="Sipos G."/>
            <person name="Prasanna A.N."/>
            <person name="Walter M.C."/>
            <person name="O'Connor E."/>
            <person name="Balint B."/>
            <person name="Krizsan K."/>
            <person name="Kiss B."/>
            <person name="Hess J."/>
            <person name="Varga T."/>
            <person name="Slot J."/>
            <person name="Riley R."/>
            <person name="Boka B."/>
            <person name="Rigling D."/>
            <person name="Barry K."/>
            <person name="Lee J."/>
            <person name="Mihaltcheva S."/>
            <person name="LaButti K."/>
            <person name="Lipzen A."/>
            <person name="Waldron R."/>
            <person name="Moloney N.M."/>
            <person name="Sperisen C."/>
            <person name="Kredics L."/>
            <person name="Vagvoelgyi C."/>
            <person name="Patrignani A."/>
            <person name="Fitzpatrick D."/>
            <person name="Nagy I."/>
            <person name="Doyle S."/>
            <person name="Anderson J.B."/>
            <person name="Grigoriev I.V."/>
            <person name="Gueldener U."/>
            <person name="Muensterkoetter M."/>
            <person name="Nagy L.G."/>
        </authorList>
    </citation>
    <scope>NUCLEOTIDE SEQUENCE [LARGE SCALE GENOMIC DNA]</scope>
    <source>
        <strain evidence="3">Ar21-2</strain>
    </source>
</reference>
<keyword evidence="1" id="KW-0472">Membrane</keyword>
<evidence type="ECO:0000256" key="1">
    <source>
        <dbReference type="SAM" id="Phobius"/>
    </source>
</evidence>
<dbReference type="InParanoid" id="A0A2H3E4U4"/>
<evidence type="ECO:0000313" key="3">
    <source>
        <dbReference type="Proteomes" id="UP000217790"/>
    </source>
</evidence>
<dbReference type="AlphaFoldDB" id="A0A2H3E4U4"/>
<protein>
    <submittedName>
        <fullName evidence="2">Uncharacterized protein</fullName>
    </submittedName>
</protein>
<name>A0A2H3E4U4_ARMGA</name>
<dbReference type="Proteomes" id="UP000217790">
    <property type="component" value="Unassembled WGS sequence"/>
</dbReference>
<evidence type="ECO:0000313" key="2">
    <source>
        <dbReference type="EMBL" id="PBL02466.1"/>
    </source>
</evidence>
<sequence length="66" mass="7639">MFACSLKFLSVSVTLSKSFNILCSCIPIAQMLYSSYIVVCYAYYTRISQFDTLILHPARLSRLFHY</sequence>
<proteinExistence type="predicted"/>
<keyword evidence="1" id="KW-1133">Transmembrane helix</keyword>
<accession>A0A2H3E4U4</accession>
<keyword evidence="1" id="KW-0812">Transmembrane</keyword>
<organism evidence="2 3">
    <name type="scientific">Armillaria gallica</name>
    <name type="common">Bulbous honey fungus</name>
    <name type="synonym">Armillaria bulbosa</name>
    <dbReference type="NCBI Taxonomy" id="47427"/>
    <lineage>
        <taxon>Eukaryota</taxon>
        <taxon>Fungi</taxon>
        <taxon>Dikarya</taxon>
        <taxon>Basidiomycota</taxon>
        <taxon>Agaricomycotina</taxon>
        <taxon>Agaricomycetes</taxon>
        <taxon>Agaricomycetidae</taxon>
        <taxon>Agaricales</taxon>
        <taxon>Marasmiineae</taxon>
        <taxon>Physalacriaceae</taxon>
        <taxon>Armillaria</taxon>
    </lineage>
</organism>
<dbReference type="EMBL" id="KZ293645">
    <property type="protein sequence ID" value="PBL02466.1"/>
    <property type="molecule type" value="Genomic_DNA"/>
</dbReference>
<keyword evidence="3" id="KW-1185">Reference proteome</keyword>